<accession>A0A371HAR1</accession>
<organism evidence="1 2">
    <name type="scientific">Mucuna pruriens</name>
    <name type="common">Velvet bean</name>
    <name type="synonym">Dolichos pruriens</name>
    <dbReference type="NCBI Taxonomy" id="157652"/>
    <lineage>
        <taxon>Eukaryota</taxon>
        <taxon>Viridiplantae</taxon>
        <taxon>Streptophyta</taxon>
        <taxon>Embryophyta</taxon>
        <taxon>Tracheophyta</taxon>
        <taxon>Spermatophyta</taxon>
        <taxon>Magnoliopsida</taxon>
        <taxon>eudicotyledons</taxon>
        <taxon>Gunneridae</taxon>
        <taxon>Pentapetalae</taxon>
        <taxon>rosids</taxon>
        <taxon>fabids</taxon>
        <taxon>Fabales</taxon>
        <taxon>Fabaceae</taxon>
        <taxon>Papilionoideae</taxon>
        <taxon>50 kb inversion clade</taxon>
        <taxon>NPAAA clade</taxon>
        <taxon>indigoferoid/millettioid clade</taxon>
        <taxon>Phaseoleae</taxon>
        <taxon>Mucuna</taxon>
    </lineage>
</organism>
<evidence type="ECO:0000313" key="1">
    <source>
        <dbReference type="EMBL" id="RDX99849.1"/>
    </source>
</evidence>
<sequence length="60" mass="6922">MHHFFERCLVCKIAKSKVSSNGLCGRDLIFTVIDKFFKMAHFIPCQKVDDGCHVANLFFK</sequence>
<evidence type="ECO:0008006" key="3">
    <source>
        <dbReference type="Google" id="ProtNLM"/>
    </source>
</evidence>
<protein>
    <recommendedName>
        <fullName evidence="3">Integrase zinc-binding domain-containing protein</fullName>
    </recommendedName>
</protein>
<feature type="non-terminal residue" evidence="1">
    <location>
        <position position="1"/>
    </location>
</feature>
<dbReference type="AlphaFoldDB" id="A0A371HAR1"/>
<dbReference type="Proteomes" id="UP000257109">
    <property type="component" value="Unassembled WGS sequence"/>
</dbReference>
<reference evidence="1" key="1">
    <citation type="submission" date="2018-05" db="EMBL/GenBank/DDBJ databases">
        <title>Draft genome of Mucuna pruriens seed.</title>
        <authorList>
            <person name="Nnadi N.E."/>
            <person name="Vos R."/>
            <person name="Hasami M.H."/>
            <person name="Devisetty U.K."/>
            <person name="Aguiy J.C."/>
        </authorList>
    </citation>
    <scope>NUCLEOTIDE SEQUENCE [LARGE SCALE GENOMIC DNA]</scope>
    <source>
        <strain evidence="1">JCA_2017</strain>
    </source>
</reference>
<dbReference type="OrthoDB" id="1938712at2759"/>
<dbReference type="EMBL" id="QJKJ01003123">
    <property type="protein sequence ID" value="RDX99849.1"/>
    <property type="molecule type" value="Genomic_DNA"/>
</dbReference>
<keyword evidence="2" id="KW-1185">Reference proteome</keyword>
<comment type="caution">
    <text evidence="1">The sequence shown here is derived from an EMBL/GenBank/DDBJ whole genome shotgun (WGS) entry which is preliminary data.</text>
</comment>
<evidence type="ECO:0000313" key="2">
    <source>
        <dbReference type="Proteomes" id="UP000257109"/>
    </source>
</evidence>
<gene>
    <name evidence="1" type="ORF">CR513_17053</name>
</gene>
<name>A0A371HAR1_MUCPR</name>
<proteinExistence type="predicted"/>
<dbReference type="PANTHER" id="PTHR35046">
    <property type="entry name" value="ZINC KNUCKLE (CCHC-TYPE) FAMILY PROTEIN"/>
    <property type="match status" value="1"/>
</dbReference>
<dbReference type="PANTHER" id="PTHR35046:SF9">
    <property type="entry name" value="RNA-DIRECTED DNA POLYMERASE"/>
    <property type="match status" value="1"/>
</dbReference>